<feature type="domain" description="EH" evidence="3">
    <location>
        <begin position="8"/>
        <end position="83"/>
    </location>
</feature>
<dbReference type="InterPro" id="IPR011992">
    <property type="entry name" value="EF-hand-dom_pair"/>
</dbReference>
<accession>A0A250WSA1</accession>
<dbReference type="Pfam" id="PF12763">
    <property type="entry name" value="EH"/>
    <property type="match status" value="1"/>
</dbReference>
<feature type="domain" description="EH" evidence="3">
    <location>
        <begin position="231"/>
        <end position="308"/>
    </location>
</feature>
<comment type="caution">
    <text evidence="4">The sequence shown here is derived from an EMBL/GenBank/DDBJ whole genome shotgun (WGS) entry which is preliminary data.</text>
</comment>
<keyword evidence="5" id="KW-1185">Reference proteome</keyword>
<dbReference type="Gene3D" id="1.10.238.10">
    <property type="entry name" value="EF-hand"/>
    <property type="match status" value="2"/>
</dbReference>
<gene>
    <name evidence="4" type="ORF">CEUSTIGMA_g1161.t1</name>
</gene>
<dbReference type="SMART" id="SM00027">
    <property type="entry name" value="EH"/>
    <property type="match status" value="2"/>
</dbReference>
<dbReference type="EMBL" id="BEGY01000004">
    <property type="protein sequence ID" value="GAX73708.1"/>
    <property type="molecule type" value="Genomic_DNA"/>
</dbReference>
<proteinExistence type="predicted"/>
<sequence>MSAATKLDPNLVTQLFKLADEDRDGAIAGVEAVKFFSRSGLSQECMGQIWELASNGATKLTNTQFGSALRLVALAQVSGGRVPLDQARTTLAGLGPVLPAPQLTGLEQYGILAPGAYPQQPAGSTTAHYGYTPQITGAYTPQQTGAFAAPTTYTPQQTGGYAPQMTGGYVSQPTGGYVTQPTGGYTSPPPAYAPQSTGGTPSHTPIPPVGSYSQMTVPVSGLQYSPPNSVELQKYQGMFIQLDTDRDGIVQGGDCFTAFLQWGLDQAVLASIWDMVSGGAGHLNSQQFCQALNLMEIARRSGGKLPPPPAATAAASTAPVLVSKAGGIAAAAPLSALDFSAPLVTSGIGIAPPALAPPKAAWSLASQFAERPSTQSAEGPPVLPAFPQRFDFEEPEAPVVPPAPSKVPVVTPGTASVFLDSERAKVTQETKDAAAKETLLRAAQEEAARAKQRIAAFNDALQELTVFKSRTNVALLEAQDQASRLKDEAKDTERRYNAAFHAAQSANEESRRAVDAVTALLQVRNETEDKLRKLQQDIAEAEAMGPAQVVAVQNELAVLQQQVEHAESVRAGKMQQADMLLAQKGALEVRYNEVQQGIKAAEAELEGAGVEVARLQDAVEQLRRAQPDGGGQRAQGLLVRAARAYRSLLATVLRCGLELPFEADLLNNGGLLVEGRNDATGMLLAWVDDVVAGAADWAVDMDDDLRGYVVVNAMDTKLPSTPQRVVARSVSKAPGAADVMAAAAAAPPGNLNPSASFAMTFDDEEAPAFEALEPMSSQSKPFEAPSAVAAAASVATPTAGFGEDVFGEPAFGAATAPSPLTPSFIETTAHAVQSALPLAASEESGTAVLLSEPDAFGNPTWAALPAAGSTDAPVPPSLENSVPAAPPSVHGLSTGEPRGAETTLTSSVPVPAASPVLAFPGYATPHLEASPALNQPEVNTAVSNSPPHSDVPPQPLTAPSTPAAVLTPHYASAPAAAATAAAHFGTGGYALPLGSSFPAGLAASPPTSVHTSQSPPHTAVHSPPFAVPAGSTAVTTFHSDPPAASGQALEGFGEDSFFTSQSSPAPAPPAPVVPAPAPPAATLNTFPAAAAPPALAPGPAPASSAAAAAQAAPLPHPQAVAPSLPYPASVPVSTSSAPAAAAPPLPPSSTGFAMTFDDDAFA</sequence>
<dbReference type="STRING" id="1157962.A0A250WSA1"/>
<dbReference type="AlphaFoldDB" id="A0A250WSA1"/>
<dbReference type="Proteomes" id="UP000232323">
    <property type="component" value="Unassembled WGS sequence"/>
</dbReference>
<dbReference type="PROSITE" id="PS50031">
    <property type="entry name" value="EH"/>
    <property type="match status" value="2"/>
</dbReference>
<protein>
    <recommendedName>
        <fullName evidence="3">EH domain-containing protein</fullName>
    </recommendedName>
</protein>
<evidence type="ECO:0000256" key="1">
    <source>
        <dbReference type="SAM" id="Coils"/>
    </source>
</evidence>
<dbReference type="PANTHER" id="PTHR11216:SF170">
    <property type="entry name" value="DYNAMIN ASSOCIATED PROTEIN 160, ISOFORM D"/>
    <property type="match status" value="1"/>
</dbReference>
<feature type="compositionally biased region" description="Pro residues" evidence="2">
    <location>
        <begin position="1065"/>
        <end position="1078"/>
    </location>
</feature>
<feature type="region of interest" description="Disordered" evidence="2">
    <location>
        <begin position="937"/>
        <end position="962"/>
    </location>
</feature>
<dbReference type="InterPro" id="IPR000261">
    <property type="entry name" value="EH_dom"/>
</dbReference>
<dbReference type="SUPFAM" id="SSF47473">
    <property type="entry name" value="EF-hand"/>
    <property type="match status" value="2"/>
</dbReference>
<evidence type="ECO:0000313" key="4">
    <source>
        <dbReference type="EMBL" id="GAX73708.1"/>
    </source>
</evidence>
<keyword evidence="1" id="KW-0175">Coiled coil</keyword>
<dbReference type="CDD" id="cd00052">
    <property type="entry name" value="EH"/>
    <property type="match status" value="1"/>
</dbReference>
<dbReference type="PANTHER" id="PTHR11216">
    <property type="entry name" value="EH DOMAIN"/>
    <property type="match status" value="1"/>
</dbReference>
<evidence type="ECO:0000313" key="5">
    <source>
        <dbReference type="Proteomes" id="UP000232323"/>
    </source>
</evidence>
<dbReference type="OrthoDB" id="524326at2759"/>
<organism evidence="4 5">
    <name type="scientific">Chlamydomonas eustigma</name>
    <dbReference type="NCBI Taxonomy" id="1157962"/>
    <lineage>
        <taxon>Eukaryota</taxon>
        <taxon>Viridiplantae</taxon>
        <taxon>Chlorophyta</taxon>
        <taxon>core chlorophytes</taxon>
        <taxon>Chlorophyceae</taxon>
        <taxon>CS clade</taxon>
        <taxon>Chlamydomonadales</taxon>
        <taxon>Chlamydomonadaceae</taxon>
        <taxon>Chlamydomonas</taxon>
    </lineage>
</organism>
<feature type="compositionally biased region" description="Polar residues" evidence="2">
    <location>
        <begin position="1005"/>
        <end position="1016"/>
    </location>
</feature>
<feature type="region of interest" description="Disordered" evidence="2">
    <location>
        <begin position="867"/>
        <end position="905"/>
    </location>
</feature>
<evidence type="ECO:0000259" key="3">
    <source>
        <dbReference type="PROSITE" id="PS50031"/>
    </source>
</evidence>
<feature type="region of interest" description="Disordered" evidence="2">
    <location>
        <begin position="1001"/>
        <end position="1078"/>
    </location>
</feature>
<evidence type="ECO:0000256" key="2">
    <source>
        <dbReference type="SAM" id="MobiDB-lite"/>
    </source>
</evidence>
<dbReference type="GO" id="GO:0005886">
    <property type="term" value="C:plasma membrane"/>
    <property type="evidence" value="ECO:0007669"/>
    <property type="project" value="TreeGrafter"/>
</dbReference>
<feature type="coiled-coil region" evidence="1">
    <location>
        <begin position="433"/>
        <end position="625"/>
    </location>
</feature>
<name>A0A250WSA1_9CHLO</name>
<dbReference type="GO" id="GO:0005737">
    <property type="term" value="C:cytoplasm"/>
    <property type="evidence" value="ECO:0007669"/>
    <property type="project" value="TreeGrafter"/>
</dbReference>
<dbReference type="GO" id="GO:0006897">
    <property type="term" value="P:endocytosis"/>
    <property type="evidence" value="ECO:0007669"/>
    <property type="project" value="TreeGrafter"/>
</dbReference>
<dbReference type="GO" id="GO:0016197">
    <property type="term" value="P:endosomal transport"/>
    <property type="evidence" value="ECO:0007669"/>
    <property type="project" value="TreeGrafter"/>
</dbReference>
<reference evidence="4 5" key="1">
    <citation type="submission" date="2017-08" db="EMBL/GenBank/DDBJ databases">
        <title>Acidophilic green algal genome provides insights into adaptation to an acidic environment.</title>
        <authorList>
            <person name="Hirooka S."/>
            <person name="Hirose Y."/>
            <person name="Kanesaki Y."/>
            <person name="Higuchi S."/>
            <person name="Fujiwara T."/>
            <person name="Onuma R."/>
            <person name="Era A."/>
            <person name="Ohbayashi R."/>
            <person name="Uzuka A."/>
            <person name="Nozaki H."/>
            <person name="Yoshikawa H."/>
            <person name="Miyagishima S.Y."/>
        </authorList>
    </citation>
    <scope>NUCLEOTIDE SEQUENCE [LARGE SCALE GENOMIC DNA]</scope>
    <source>
        <strain evidence="4 5">NIES-2499</strain>
    </source>
</reference>
<feature type="compositionally biased region" description="Polar residues" evidence="2">
    <location>
        <begin position="937"/>
        <end position="947"/>
    </location>
</feature>